<dbReference type="GO" id="GO:0016787">
    <property type="term" value="F:hydrolase activity"/>
    <property type="evidence" value="ECO:0007669"/>
    <property type="project" value="UniProtKB-KW"/>
</dbReference>
<organism evidence="5 6">
    <name type="scientific">Vibrio parahaemolyticus</name>
    <dbReference type="NCBI Taxonomy" id="670"/>
    <lineage>
        <taxon>Bacteria</taxon>
        <taxon>Pseudomonadati</taxon>
        <taxon>Pseudomonadota</taxon>
        <taxon>Gammaproteobacteria</taxon>
        <taxon>Vibrionales</taxon>
        <taxon>Vibrionaceae</taxon>
        <taxon>Vibrio</taxon>
    </lineage>
</organism>
<proteinExistence type="predicted"/>
<evidence type="ECO:0000256" key="3">
    <source>
        <dbReference type="ARBA" id="ARBA00022842"/>
    </source>
</evidence>
<dbReference type="AlphaFoldDB" id="A0A7Y0X6E8"/>
<evidence type="ECO:0000256" key="1">
    <source>
        <dbReference type="ARBA" id="ARBA00001946"/>
    </source>
</evidence>
<dbReference type="PROSITE" id="PS51462">
    <property type="entry name" value="NUDIX"/>
    <property type="match status" value="1"/>
</dbReference>
<dbReference type="Pfam" id="PF00293">
    <property type="entry name" value="NUDIX"/>
    <property type="match status" value="1"/>
</dbReference>
<keyword evidence="3" id="KW-0460">Magnesium</keyword>
<feature type="domain" description="Nudix hydrolase" evidence="4">
    <location>
        <begin position="11"/>
        <end position="78"/>
    </location>
</feature>
<dbReference type="EMBL" id="JABCLD010001468">
    <property type="protein sequence ID" value="NMU26793.1"/>
    <property type="molecule type" value="Genomic_DNA"/>
</dbReference>
<protein>
    <submittedName>
        <fullName evidence="5">NUDIX domain-containing protein</fullName>
    </submittedName>
</protein>
<dbReference type="SUPFAM" id="SSF55811">
    <property type="entry name" value="Nudix"/>
    <property type="match status" value="1"/>
</dbReference>
<evidence type="ECO:0000313" key="5">
    <source>
        <dbReference type="EMBL" id="NMU26793.1"/>
    </source>
</evidence>
<dbReference type="PANTHER" id="PTHR43046:SF12">
    <property type="entry name" value="GDP-MANNOSE MANNOSYL HYDROLASE"/>
    <property type="match status" value="1"/>
</dbReference>
<feature type="non-terminal residue" evidence="5">
    <location>
        <position position="1"/>
    </location>
</feature>
<dbReference type="PANTHER" id="PTHR43046">
    <property type="entry name" value="GDP-MANNOSE MANNOSYL HYDROLASE"/>
    <property type="match status" value="1"/>
</dbReference>
<dbReference type="InterPro" id="IPR000086">
    <property type="entry name" value="NUDIX_hydrolase_dom"/>
</dbReference>
<evidence type="ECO:0000256" key="2">
    <source>
        <dbReference type="ARBA" id="ARBA00022801"/>
    </source>
</evidence>
<comment type="caution">
    <text evidence="5">The sequence shown here is derived from an EMBL/GenBank/DDBJ whole genome shotgun (WGS) entry which is preliminary data.</text>
</comment>
<keyword evidence="2" id="KW-0378">Hydrolase</keyword>
<gene>
    <name evidence="5" type="ORF">HKB21_14320</name>
</gene>
<dbReference type="Gene3D" id="3.90.79.10">
    <property type="entry name" value="Nucleoside Triphosphate Pyrophosphohydrolase"/>
    <property type="match status" value="1"/>
</dbReference>
<dbReference type="Proteomes" id="UP000555836">
    <property type="component" value="Unassembled WGS sequence"/>
</dbReference>
<name>A0A7Y0X6E8_VIBPH</name>
<sequence>LDKETFSLVVRSTPLVSIDLVIENAQGQTLLGLRNNRPAQGFWFVPGGRVLKGESLKDAFLRLCQDEVGLEVNIEDAV</sequence>
<evidence type="ECO:0000259" key="4">
    <source>
        <dbReference type="PROSITE" id="PS51462"/>
    </source>
</evidence>
<accession>A0A7Y0X6E8</accession>
<feature type="non-terminal residue" evidence="5">
    <location>
        <position position="78"/>
    </location>
</feature>
<dbReference type="InterPro" id="IPR015797">
    <property type="entry name" value="NUDIX_hydrolase-like_dom_sf"/>
</dbReference>
<evidence type="ECO:0000313" key="6">
    <source>
        <dbReference type="Proteomes" id="UP000555836"/>
    </source>
</evidence>
<comment type="cofactor">
    <cofactor evidence="1">
        <name>Mg(2+)</name>
        <dbReference type="ChEBI" id="CHEBI:18420"/>
    </cofactor>
</comment>
<reference evidence="5 6" key="1">
    <citation type="submission" date="2020-04" db="EMBL/GenBank/DDBJ databases">
        <title>Whole-genome sequencing of Vibrio spp. from China reveals different genetic environments of blaCTX-M-14 among diverse lineages.</title>
        <authorList>
            <person name="Zheng Z."/>
            <person name="Ye L."/>
            <person name="Chen S."/>
        </authorList>
    </citation>
    <scope>NUCLEOTIDE SEQUENCE [LARGE SCALE GENOMIC DNA]</scope>
    <source>
        <strain evidence="5 6">Vb0574</strain>
    </source>
</reference>